<dbReference type="EMBL" id="JAENGZ010000854">
    <property type="protein sequence ID" value="KAG6953125.1"/>
    <property type="molecule type" value="Genomic_DNA"/>
</dbReference>
<dbReference type="OrthoDB" id="90541at2759"/>
<dbReference type="VEuPathDB" id="FungiDB:PC110_g19117"/>
<dbReference type="PANTHER" id="PTHR31569:SF4">
    <property type="entry name" value="SWIM-TYPE DOMAIN-CONTAINING PROTEIN"/>
    <property type="match status" value="1"/>
</dbReference>
<dbReference type="Pfam" id="PF21056">
    <property type="entry name" value="ZSWIM1-3_RNaseH-like"/>
    <property type="match status" value="1"/>
</dbReference>
<dbReference type="Proteomes" id="UP000688947">
    <property type="component" value="Unassembled WGS sequence"/>
</dbReference>
<dbReference type="InterPro" id="IPR052579">
    <property type="entry name" value="Zinc_finger_SWIM"/>
</dbReference>
<evidence type="ECO:0000313" key="2">
    <source>
        <dbReference type="EMBL" id="KAG6953125.1"/>
    </source>
</evidence>
<dbReference type="InterPro" id="IPR048324">
    <property type="entry name" value="ZSWIM1-3_RNaseH-like"/>
</dbReference>
<feature type="domain" description="ZSWIM1/3 RNaseH-like" evidence="1">
    <location>
        <begin position="3"/>
        <end position="95"/>
    </location>
</feature>
<dbReference type="AlphaFoldDB" id="A0A8T1U6T2"/>
<comment type="caution">
    <text evidence="2">The sequence shown here is derived from an EMBL/GenBank/DDBJ whole genome shotgun (WGS) entry which is preliminary data.</text>
</comment>
<organism evidence="2 3">
    <name type="scientific">Phytophthora cactorum</name>
    <dbReference type="NCBI Taxonomy" id="29920"/>
    <lineage>
        <taxon>Eukaryota</taxon>
        <taxon>Sar</taxon>
        <taxon>Stramenopiles</taxon>
        <taxon>Oomycota</taxon>
        <taxon>Peronosporomycetes</taxon>
        <taxon>Peronosporales</taxon>
        <taxon>Peronosporaceae</taxon>
        <taxon>Phytophthora</taxon>
    </lineage>
</organism>
<evidence type="ECO:0000313" key="3">
    <source>
        <dbReference type="Proteomes" id="UP000688947"/>
    </source>
</evidence>
<reference evidence="2" key="1">
    <citation type="submission" date="2021-01" db="EMBL/GenBank/DDBJ databases">
        <title>Phytophthora aleatoria, a newly-described species from Pinus radiata is distinct from Phytophthora cactorum isolates based on comparative genomics.</title>
        <authorList>
            <person name="Mcdougal R."/>
            <person name="Panda P."/>
            <person name="Williams N."/>
            <person name="Studholme D.J."/>
        </authorList>
    </citation>
    <scope>NUCLEOTIDE SEQUENCE</scope>
    <source>
        <strain evidence="2">NZFS 3830</strain>
    </source>
</reference>
<name>A0A8T1U6T2_9STRA</name>
<evidence type="ECO:0000259" key="1">
    <source>
        <dbReference type="Pfam" id="PF21056"/>
    </source>
</evidence>
<protein>
    <recommendedName>
        <fullName evidence="1">ZSWIM1/3 RNaseH-like domain-containing protein</fullName>
    </recommendedName>
</protein>
<proteinExistence type="predicted"/>
<sequence>MTEFIVDIETNVARVVTFQAARPIRLFAAFPEVGLVDSTYGTNVNQYKLFSFAVHDVFGRGQYVQHAIVQTEEMSNLKLAVAAFKKNNLDWSKIQGDMAIEAQNEKDAKWGRIYEVMDGNFTIDELVSMLITLQDYAAEMYLGEFNRVGTRRRWLKTLD</sequence>
<accession>A0A8T1U6T2</accession>
<dbReference type="PANTHER" id="PTHR31569">
    <property type="entry name" value="SWIM-TYPE DOMAIN-CONTAINING PROTEIN"/>
    <property type="match status" value="1"/>
</dbReference>
<gene>
    <name evidence="2" type="ORF">JG687_00012571</name>
</gene>